<proteinExistence type="predicted"/>
<reference evidence="3" key="1">
    <citation type="journal article" date="2021" name="Proc. Natl. Acad. Sci. U.S.A.">
        <title>A Catalog of Tens of Thousands of Viruses from Human Metagenomes Reveals Hidden Associations with Chronic Diseases.</title>
        <authorList>
            <person name="Tisza M.J."/>
            <person name="Buck C.B."/>
        </authorList>
    </citation>
    <scope>NUCLEOTIDE SEQUENCE</scope>
    <source>
        <strain evidence="3">Ct1TR2</strain>
    </source>
</reference>
<evidence type="ECO:0000313" key="3">
    <source>
        <dbReference type="EMBL" id="DAD97619.1"/>
    </source>
</evidence>
<sequence length="65" mass="7357">MEVLTWQARRKNGLTLQQLEALTGIGKTTLNNIENGRVSPTLKQLETIARALDMHINDLYESGYK</sequence>
<organism evidence="3">
    <name type="scientific">Siphoviridae sp. ct1TR2</name>
    <dbReference type="NCBI Taxonomy" id="2825309"/>
    <lineage>
        <taxon>Viruses</taxon>
        <taxon>Duplodnaviria</taxon>
        <taxon>Heunggongvirae</taxon>
        <taxon>Uroviricota</taxon>
        <taxon>Caudoviricetes</taxon>
    </lineage>
</organism>
<keyword evidence="1" id="KW-0238">DNA-binding</keyword>
<name>A0A8S5NU57_9CAUD</name>
<evidence type="ECO:0000259" key="2">
    <source>
        <dbReference type="PROSITE" id="PS50943"/>
    </source>
</evidence>
<dbReference type="PANTHER" id="PTHR46797">
    <property type="entry name" value="HTH-TYPE TRANSCRIPTIONAL REGULATOR"/>
    <property type="match status" value="1"/>
</dbReference>
<dbReference type="SUPFAM" id="SSF47413">
    <property type="entry name" value="lambda repressor-like DNA-binding domains"/>
    <property type="match status" value="1"/>
</dbReference>
<dbReference type="Pfam" id="PF01381">
    <property type="entry name" value="HTH_3"/>
    <property type="match status" value="1"/>
</dbReference>
<evidence type="ECO:0000256" key="1">
    <source>
        <dbReference type="ARBA" id="ARBA00023125"/>
    </source>
</evidence>
<feature type="domain" description="HTH cro/C1-type" evidence="2">
    <location>
        <begin position="7"/>
        <end position="59"/>
    </location>
</feature>
<dbReference type="InterPro" id="IPR050807">
    <property type="entry name" value="TransReg_Diox_bact_type"/>
</dbReference>
<dbReference type="GO" id="GO:0003677">
    <property type="term" value="F:DNA binding"/>
    <property type="evidence" value="ECO:0007669"/>
    <property type="project" value="UniProtKB-KW"/>
</dbReference>
<dbReference type="EMBL" id="BK015245">
    <property type="protein sequence ID" value="DAD97619.1"/>
    <property type="molecule type" value="Genomic_DNA"/>
</dbReference>
<dbReference type="PANTHER" id="PTHR46797:SF20">
    <property type="entry name" value="BLR4304 PROTEIN"/>
    <property type="match status" value="1"/>
</dbReference>
<dbReference type="GO" id="GO:0003700">
    <property type="term" value="F:DNA-binding transcription factor activity"/>
    <property type="evidence" value="ECO:0007669"/>
    <property type="project" value="TreeGrafter"/>
</dbReference>
<protein>
    <submittedName>
        <fullName evidence="3">Helix-turn-helix domain protein</fullName>
    </submittedName>
</protein>
<dbReference type="Gene3D" id="1.10.260.40">
    <property type="entry name" value="lambda repressor-like DNA-binding domains"/>
    <property type="match status" value="1"/>
</dbReference>
<dbReference type="InterPro" id="IPR001387">
    <property type="entry name" value="Cro/C1-type_HTH"/>
</dbReference>
<dbReference type="InterPro" id="IPR010982">
    <property type="entry name" value="Lambda_DNA-bd_dom_sf"/>
</dbReference>
<dbReference type="CDD" id="cd00093">
    <property type="entry name" value="HTH_XRE"/>
    <property type="match status" value="1"/>
</dbReference>
<accession>A0A8S5NU57</accession>
<dbReference type="PROSITE" id="PS50943">
    <property type="entry name" value="HTH_CROC1"/>
    <property type="match status" value="1"/>
</dbReference>
<dbReference type="SMART" id="SM00530">
    <property type="entry name" value="HTH_XRE"/>
    <property type="match status" value="1"/>
</dbReference>